<evidence type="ECO:0000256" key="1">
    <source>
        <dbReference type="ARBA" id="ARBA00007734"/>
    </source>
</evidence>
<accession>A0ABN0JWU5</accession>
<evidence type="ECO:0000313" key="3">
    <source>
        <dbReference type="EMBL" id="ENV60031.1"/>
    </source>
</evidence>
<gene>
    <name evidence="3" type="ORF">F950_02585</name>
</gene>
<dbReference type="PANTHER" id="PTHR37423">
    <property type="entry name" value="SOLUBLE LYTIC MUREIN TRANSGLYCOSYLASE-RELATED"/>
    <property type="match status" value="1"/>
</dbReference>
<dbReference type="Pfam" id="PF01464">
    <property type="entry name" value="SLT"/>
    <property type="match status" value="1"/>
</dbReference>
<feature type="domain" description="Transglycosylase SLT" evidence="2">
    <location>
        <begin position="74"/>
        <end position="177"/>
    </location>
</feature>
<dbReference type="InterPro" id="IPR008258">
    <property type="entry name" value="Transglycosylase_SLT_dom_1"/>
</dbReference>
<name>A0ABN0JWU5_9GAMM</name>
<evidence type="ECO:0000259" key="2">
    <source>
        <dbReference type="Pfam" id="PF01464"/>
    </source>
</evidence>
<dbReference type="Proteomes" id="UP000018433">
    <property type="component" value="Unassembled WGS sequence"/>
</dbReference>
<keyword evidence="4" id="KW-1185">Reference proteome</keyword>
<evidence type="ECO:0000313" key="4">
    <source>
        <dbReference type="Proteomes" id="UP000018433"/>
    </source>
</evidence>
<protein>
    <recommendedName>
        <fullName evidence="2">Transglycosylase SLT domain-containing protein</fullName>
    </recommendedName>
</protein>
<dbReference type="InterPro" id="IPR023346">
    <property type="entry name" value="Lysozyme-like_dom_sf"/>
</dbReference>
<dbReference type="EMBL" id="APPV01000011">
    <property type="protein sequence ID" value="ENV60031.1"/>
    <property type="molecule type" value="Genomic_DNA"/>
</dbReference>
<comment type="caution">
    <text evidence="3">The sequence shown here is derived from an EMBL/GenBank/DDBJ whole genome shotgun (WGS) entry which is preliminary data.</text>
</comment>
<comment type="similarity">
    <text evidence="1">Belongs to the transglycosylase Slt family.</text>
</comment>
<organism evidence="3 4">
    <name type="scientific">Acinetobacter soli NIPH 2899</name>
    <dbReference type="NCBI Taxonomy" id="1217677"/>
    <lineage>
        <taxon>Bacteria</taxon>
        <taxon>Pseudomonadati</taxon>
        <taxon>Pseudomonadota</taxon>
        <taxon>Gammaproteobacteria</taxon>
        <taxon>Moraxellales</taxon>
        <taxon>Moraxellaceae</taxon>
        <taxon>Acinetobacter</taxon>
    </lineage>
</organism>
<dbReference type="PANTHER" id="PTHR37423:SF2">
    <property type="entry name" value="MEMBRANE-BOUND LYTIC MUREIN TRANSGLYCOSYLASE C"/>
    <property type="match status" value="1"/>
</dbReference>
<dbReference type="SUPFAM" id="SSF53955">
    <property type="entry name" value="Lysozyme-like"/>
    <property type="match status" value="1"/>
</dbReference>
<dbReference type="Gene3D" id="1.10.530.10">
    <property type="match status" value="1"/>
</dbReference>
<sequence length="194" mass="21699">MALFTQLSYKHKFLINPIHSLKTLSVMTIGLIFTGCTTLGPHSGTVVERSNKLAHGLQRAYSVSPNAANRISPMIIQSADRYNVPPLLIAATIRQESNYNSYARSSGGAVGLAQIIPSYWQQSCPGDLLDEYTNIQCSAYILERYNSMAGSWFKASAYYNVGPTGYKSSFWTRHKAKKYARSVKRFEKTLKKEL</sequence>
<reference evidence="3 4" key="1">
    <citation type="submission" date="2013-02" db="EMBL/GenBank/DDBJ databases">
        <title>The Genome Sequence of Acinetobacter soli NIPH 2899.</title>
        <authorList>
            <consortium name="The Broad Institute Genome Sequencing Platform"/>
            <consortium name="The Broad Institute Genome Sequencing Center for Infectious Disease"/>
            <person name="Cerqueira G."/>
            <person name="Feldgarden M."/>
            <person name="Courvalin P."/>
            <person name="Perichon B."/>
            <person name="Grillot-Courvalin C."/>
            <person name="Clermont D."/>
            <person name="Rocha E."/>
            <person name="Yoon E.-J."/>
            <person name="Nemec A."/>
            <person name="Walker B."/>
            <person name="Young S.K."/>
            <person name="Zeng Q."/>
            <person name="Gargeya S."/>
            <person name="Fitzgerald M."/>
            <person name="Haas B."/>
            <person name="Abouelleil A."/>
            <person name="Alvarado L."/>
            <person name="Arachchi H.M."/>
            <person name="Berlin A.M."/>
            <person name="Chapman S.B."/>
            <person name="Dewar J."/>
            <person name="Goldberg J."/>
            <person name="Griggs A."/>
            <person name="Gujja S."/>
            <person name="Hansen M."/>
            <person name="Howarth C."/>
            <person name="Imamovic A."/>
            <person name="Larimer J."/>
            <person name="McCowan C."/>
            <person name="Murphy C."/>
            <person name="Neiman D."/>
            <person name="Pearson M."/>
            <person name="Priest M."/>
            <person name="Roberts A."/>
            <person name="Saif S."/>
            <person name="Shea T."/>
            <person name="Sisk P."/>
            <person name="Sykes S."/>
            <person name="Wortman J."/>
            <person name="Nusbaum C."/>
            <person name="Birren B."/>
        </authorList>
    </citation>
    <scope>NUCLEOTIDE SEQUENCE [LARGE SCALE GENOMIC DNA]</scope>
    <source>
        <strain evidence="3 4">NIPH 2899</strain>
    </source>
</reference>
<proteinExistence type="inferred from homology"/>